<evidence type="ECO:0000313" key="1">
    <source>
        <dbReference type="EMBL" id="KAF2620948.1"/>
    </source>
</evidence>
<sequence>MNDKSSLLIEGFRTRNLADSSRSPSTYLVISGTSGKFGFSNFPNLNGNRQVVILEGLMASRACWIAASWLPADLMLHGAILPWGGVSSRVNHGSGEKNLFLAPRERGLRDLREDTRNVPNTYPIVT</sequence>
<reference evidence="1" key="1">
    <citation type="submission" date="2019-12" db="EMBL/GenBank/DDBJ databases">
        <title>Genome sequencing and annotation of Brassica cretica.</title>
        <authorList>
            <person name="Studholme D.J."/>
            <person name="Sarris P.F."/>
        </authorList>
    </citation>
    <scope>NUCLEOTIDE SEQUENCE</scope>
    <source>
        <strain evidence="1">PFS-001/15</strain>
        <tissue evidence="1">Leaf</tissue>
    </source>
</reference>
<gene>
    <name evidence="1" type="ORF">F2Q68_00039276</name>
</gene>
<organism evidence="1 2">
    <name type="scientific">Brassica cretica</name>
    <name type="common">Mustard</name>
    <dbReference type="NCBI Taxonomy" id="69181"/>
    <lineage>
        <taxon>Eukaryota</taxon>
        <taxon>Viridiplantae</taxon>
        <taxon>Streptophyta</taxon>
        <taxon>Embryophyta</taxon>
        <taxon>Tracheophyta</taxon>
        <taxon>Spermatophyta</taxon>
        <taxon>Magnoliopsida</taxon>
        <taxon>eudicotyledons</taxon>
        <taxon>Gunneridae</taxon>
        <taxon>Pentapetalae</taxon>
        <taxon>rosids</taxon>
        <taxon>malvids</taxon>
        <taxon>Brassicales</taxon>
        <taxon>Brassicaceae</taxon>
        <taxon>Brassiceae</taxon>
        <taxon>Brassica</taxon>
    </lineage>
</organism>
<evidence type="ECO:0000313" key="2">
    <source>
        <dbReference type="Proteomes" id="UP000712281"/>
    </source>
</evidence>
<name>A0A8S9MS53_BRACR</name>
<dbReference type="EMBL" id="QGKW02000007">
    <property type="protein sequence ID" value="KAF2620948.1"/>
    <property type="molecule type" value="Genomic_DNA"/>
</dbReference>
<dbReference type="AlphaFoldDB" id="A0A8S9MS53"/>
<protein>
    <submittedName>
        <fullName evidence="1">Uncharacterized protein</fullName>
    </submittedName>
</protein>
<accession>A0A8S9MS53</accession>
<comment type="caution">
    <text evidence="1">The sequence shown here is derived from an EMBL/GenBank/DDBJ whole genome shotgun (WGS) entry which is preliminary data.</text>
</comment>
<proteinExistence type="predicted"/>
<dbReference type="Proteomes" id="UP000712281">
    <property type="component" value="Unassembled WGS sequence"/>
</dbReference>